<dbReference type="EMBL" id="NIVC01001300">
    <property type="protein sequence ID" value="PAA69683.1"/>
    <property type="molecule type" value="Genomic_DNA"/>
</dbReference>
<evidence type="ECO:0000256" key="1">
    <source>
        <dbReference type="SAM" id="MobiDB-lite"/>
    </source>
</evidence>
<dbReference type="Proteomes" id="UP000215902">
    <property type="component" value="Unassembled WGS sequence"/>
</dbReference>
<dbReference type="PANTHER" id="PTHR16528:SF2">
    <property type="entry name" value="GOLGI-ASSOCIATED PDZ AND COILED-COIL MOTIF-CONTAINING PROTEIN"/>
    <property type="match status" value="1"/>
</dbReference>
<gene>
    <name evidence="4" type="ORF">BOX15_Mlig005310g4</name>
    <name evidence="3" type="ORF">BOX15_Mlig005310g5</name>
</gene>
<evidence type="ECO:0000313" key="5">
    <source>
        <dbReference type="Proteomes" id="UP000215902"/>
    </source>
</evidence>
<dbReference type="InterPro" id="IPR036034">
    <property type="entry name" value="PDZ_sf"/>
</dbReference>
<dbReference type="InterPro" id="IPR001478">
    <property type="entry name" value="PDZ"/>
</dbReference>
<dbReference type="GO" id="GO:0005794">
    <property type="term" value="C:Golgi apparatus"/>
    <property type="evidence" value="ECO:0007669"/>
    <property type="project" value="InterPro"/>
</dbReference>
<dbReference type="InterPro" id="IPR038879">
    <property type="entry name" value="GOPC"/>
</dbReference>
<feature type="compositionally biased region" description="Basic and acidic residues" evidence="1">
    <location>
        <begin position="422"/>
        <end position="437"/>
    </location>
</feature>
<reference evidence="3 5" key="1">
    <citation type="submission" date="2017-06" db="EMBL/GenBank/DDBJ databases">
        <title>A platform for efficient transgenesis in Macrostomum lignano, a flatworm model organism for stem cell research.</title>
        <authorList>
            <person name="Berezikov E."/>
        </authorList>
    </citation>
    <scope>NUCLEOTIDE SEQUENCE [LARGE SCALE GENOMIC DNA]</scope>
    <source>
        <strain evidence="3">DV1</strain>
        <tissue evidence="3">Whole organism</tissue>
    </source>
</reference>
<proteinExistence type="predicted"/>
<dbReference type="GO" id="GO:0016020">
    <property type="term" value="C:membrane"/>
    <property type="evidence" value="ECO:0007669"/>
    <property type="project" value="TreeGrafter"/>
</dbReference>
<feature type="domain" description="PDZ" evidence="2">
    <location>
        <begin position="258"/>
        <end position="326"/>
    </location>
</feature>
<keyword evidence="5" id="KW-1185">Reference proteome</keyword>
<dbReference type="GO" id="GO:0044325">
    <property type="term" value="F:transmembrane transporter binding"/>
    <property type="evidence" value="ECO:0007669"/>
    <property type="project" value="TreeGrafter"/>
</dbReference>
<feature type="region of interest" description="Disordered" evidence="1">
    <location>
        <begin position="402"/>
        <end position="437"/>
    </location>
</feature>
<dbReference type="Pfam" id="PF00595">
    <property type="entry name" value="PDZ"/>
    <property type="match status" value="1"/>
</dbReference>
<dbReference type="PROSITE" id="PS50106">
    <property type="entry name" value="PDZ"/>
    <property type="match status" value="1"/>
</dbReference>
<dbReference type="OrthoDB" id="10063653at2759"/>
<dbReference type="SUPFAM" id="SSF50156">
    <property type="entry name" value="PDZ domain-like"/>
    <property type="match status" value="1"/>
</dbReference>
<dbReference type="SMART" id="SM00228">
    <property type="entry name" value="PDZ"/>
    <property type="match status" value="1"/>
</dbReference>
<dbReference type="GO" id="GO:2000009">
    <property type="term" value="P:negative regulation of protein localization to cell surface"/>
    <property type="evidence" value="ECO:0007669"/>
    <property type="project" value="TreeGrafter"/>
</dbReference>
<feature type="compositionally biased region" description="Gly residues" evidence="1">
    <location>
        <begin position="182"/>
        <end position="199"/>
    </location>
</feature>
<protein>
    <recommendedName>
        <fullName evidence="2">PDZ domain-containing protein</fullName>
    </recommendedName>
</protein>
<dbReference type="EMBL" id="NIVC01003373">
    <property type="protein sequence ID" value="PAA51710.1"/>
    <property type="molecule type" value="Genomic_DNA"/>
</dbReference>
<dbReference type="STRING" id="282301.A0A267DQY2"/>
<dbReference type="AlphaFoldDB" id="A0A267DQY2"/>
<organism evidence="3 5">
    <name type="scientific">Macrostomum lignano</name>
    <dbReference type="NCBI Taxonomy" id="282301"/>
    <lineage>
        <taxon>Eukaryota</taxon>
        <taxon>Metazoa</taxon>
        <taxon>Spiralia</taxon>
        <taxon>Lophotrochozoa</taxon>
        <taxon>Platyhelminthes</taxon>
        <taxon>Rhabditophora</taxon>
        <taxon>Macrostomorpha</taxon>
        <taxon>Macrostomida</taxon>
        <taxon>Macrostomidae</taxon>
        <taxon>Macrostomum</taxon>
    </lineage>
</organism>
<sequence length="437" mass="47223">MSTANESVKWQDLLEKEFDKSFADLELLLHKNLSSNKELYTNITNYLNTICSTFSQLNQRALTIFYNNAKLEAQLVSMRTDLASAQAAAASSAGAASAKASSSLADVDAQPPQPASSDSAKSEILKFERDIVVNENAELRRYCLALQTELYAARLTAKYLNKELAGRVQQMQLLTASSNGTGLDGVSGGGSGGSGGGRHPMGPGERRRLWSQLEAEIRLHRCKTLLRASRGRSVARFLPNNGLAPGQEESLTDCSPRQVSVSKDPGEGLGVSIVGGREHGAPILISELHPGLPAARCGLIHVGDAILSVDGVSLREARHHDAVQVLSHLRESTVELTLVFVADVDQPGSADDDEVTDEDEDDRFVDLATGYRFRMYDDEMTTCHGNQLRKKLKNKTEVKLQPSCSTQEGKVSAQAGCANSANDDRYFSAPDSLDKLG</sequence>
<evidence type="ECO:0000259" key="2">
    <source>
        <dbReference type="PROSITE" id="PS50106"/>
    </source>
</evidence>
<accession>A0A267DQY2</accession>
<dbReference type="Gene3D" id="2.30.42.10">
    <property type="match status" value="1"/>
</dbReference>
<dbReference type="PANTHER" id="PTHR16528">
    <property type="entry name" value="GOLGI-ASSOCIATED PDZ AND COILED-COIL MOTIF-CONTAINING"/>
    <property type="match status" value="1"/>
</dbReference>
<evidence type="ECO:0000313" key="3">
    <source>
        <dbReference type="EMBL" id="PAA51710.1"/>
    </source>
</evidence>
<evidence type="ECO:0000313" key="4">
    <source>
        <dbReference type="EMBL" id="PAA69683.1"/>
    </source>
</evidence>
<dbReference type="GO" id="GO:0030140">
    <property type="term" value="C:trans-Golgi network transport vesicle"/>
    <property type="evidence" value="ECO:0007669"/>
    <property type="project" value="TreeGrafter"/>
</dbReference>
<name>A0A267DQY2_9PLAT</name>
<feature type="region of interest" description="Disordered" evidence="1">
    <location>
        <begin position="179"/>
        <end position="203"/>
    </location>
</feature>
<comment type="caution">
    <text evidence="3">The sequence shown here is derived from an EMBL/GenBank/DDBJ whole genome shotgun (WGS) entry which is preliminary data.</text>
</comment>